<accession>A0A3N4INS5</accession>
<dbReference type="AlphaFoldDB" id="A0A3N4INS5"/>
<reference evidence="2 3" key="1">
    <citation type="journal article" date="2018" name="Nat. Ecol. Evol.">
        <title>Pezizomycetes genomes reveal the molecular basis of ectomycorrhizal truffle lifestyle.</title>
        <authorList>
            <person name="Murat C."/>
            <person name="Payen T."/>
            <person name="Noel B."/>
            <person name="Kuo A."/>
            <person name="Morin E."/>
            <person name="Chen J."/>
            <person name="Kohler A."/>
            <person name="Krizsan K."/>
            <person name="Balestrini R."/>
            <person name="Da Silva C."/>
            <person name="Montanini B."/>
            <person name="Hainaut M."/>
            <person name="Levati E."/>
            <person name="Barry K.W."/>
            <person name="Belfiori B."/>
            <person name="Cichocki N."/>
            <person name="Clum A."/>
            <person name="Dockter R.B."/>
            <person name="Fauchery L."/>
            <person name="Guy J."/>
            <person name="Iotti M."/>
            <person name="Le Tacon F."/>
            <person name="Lindquist E.A."/>
            <person name="Lipzen A."/>
            <person name="Malagnac F."/>
            <person name="Mello A."/>
            <person name="Molinier V."/>
            <person name="Miyauchi S."/>
            <person name="Poulain J."/>
            <person name="Riccioni C."/>
            <person name="Rubini A."/>
            <person name="Sitrit Y."/>
            <person name="Splivallo R."/>
            <person name="Traeger S."/>
            <person name="Wang M."/>
            <person name="Zifcakova L."/>
            <person name="Wipf D."/>
            <person name="Zambonelli A."/>
            <person name="Paolocci F."/>
            <person name="Nowrousian M."/>
            <person name="Ottonello S."/>
            <person name="Baldrian P."/>
            <person name="Spatafora J.W."/>
            <person name="Henrissat B."/>
            <person name="Nagy L.G."/>
            <person name="Aury J.M."/>
            <person name="Wincker P."/>
            <person name="Grigoriev I.V."/>
            <person name="Bonfante P."/>
            <person name="Martin F.M."/>
        </authorList>
    </citation>
    <scope>NUCLEOTIDE SEQUENCE [LARGE SCALE GENOMIC DNA]</scope>
    <source>
        <strain evidence="2 3">RN42</strain>
    </source>
</reference>
<keyword evidence="3" id="KW-1185">Reference proteome</keyword>
<feature type="compositionally biased region" description="Basic and acidic residues" evidence="1">
    <location>
        <begin position="1"/>
        <end position="27"/>
    </location>
</feature>
<sequence length="51" mass="5927">MEEARKRSERTKRDAEKAKELLKEAKRRDAKSHKTREGAEAALDEARAWGM</sequence>
<name>A0A3N4INS5_ASCIM</name>
<feature type="region of interest" description="Disordered" evidence="1">
    <location>
        <begin position="1"/>
        <end position="51"/>
    </location>
</feature>
<feature type="compositionally biased region" description="Basic and acidic residues" evidence="1">
    <location>
        <begin position="35"/>
        <end position="51"/>
    </location>
</feature>
<organism evidence="2 3">
    <name type="scientific">Ascobolus immersus RN42</name>
    <dbReference type="NCBI Taxonomy" id="1160509"/>
    <lineage>
        <taxon>Eukaryota</taxon>
        <taxon>Fungi</taxon>
        <taxon>Dikarya</taxon>
        <taxon>Ascomycota</taxon>
        <taxon>Pezizomycotina</taxon>
        <taxon>Pezizomycetes</taxon>
        <taxon>Pezizales</taxon>
        <taxon>Ascobolaceae</taxon>
        <taxon>Ascobolus</taxon>
    </lineage>
</organism>
<feature type="non-terminal residue" evidence="2">
    <location>
        <position position="51"/>
    </location>
</feature>
<dbReference type="EMBL" id="ML119646">
    <property type="protein sequence ID" value="RPA87812.1"/>
    <property type="molecule type" value="Genomic_DNA"/>
</dbReference>
<gene>
    <name evidence="2" type="ORF">BJ508DRAFT_410504</name>
</gene>
<evidence type="ECO:0000313" key="2">
    <source>
        <dbReference type="EMBL" id="RPA87812.1"/>
    </source>
</evidence>
<evidence type="ECO:0000256" key="1">
    <source>
        <dbReference type="SAM" id="MobiDB-lite"/>
    </source>
</evidence>
<protein>
    <submittedName>
        <fullName evidence="2">Uncharacterized protein</fullName>
    </submittedName>
</protein>
<evidence type="ECO:0000313" key="3">
    <source>
        <dbReference type="Proteomes" id="UP000275078"/>
    </source>
</evidence>
<proteinExistence type="predicted"/>
<dbReference type="Proteomes" id="UP000275078">
    <property type="component" value="Unassembled WGS sequence"/>
</dbReference>